<dbReference type="RefSeq" id="WP_184938759.1">
    <property type="nucleotide sequence ID" value="NZ_JACHJV010000001.1"/>
</dbReference>
<gene>
    <name evidence="3" type="ORF">FHR34_005037</name>
</gene>
<name>A0A7W7R6B7_KITKI</name>
<dbReference type="InterPro" id="IPR007278">
    <property type="entry name" value="DUF397"/>
</dbReference>
<evidence type="ECO:0000313" key="4">
    <source>
        <dbReference type="Proteomes" id="UP000540506"/>
    </source>
</evidence>
<evidence type="ECO:0000259" key="2">
    <source>
        <dbReference type="Pfam" id="PF04149"/>
    </source>
</evidence>
<feature type="region of interest" description="Disordered" evidence="1">
    <location>
        <begin position="1"/>
        <end position="22"/>
    </location>
</feature>
<evidence type="ECO:0000256" key="1">
    <source>
        <dbReference type="SAM" id="MobiDB-lite"/>
    </source>
</evidence>
<evidence type="ECO:0000313" key="3">
    <source>
        <dbReference type="EMBL" id="MBB4926044.1"/>
    </source>
</evidence>
<dbReference type="EMBL" id="JACHJV010000001">
    <property type="protein sequence ID" value="MBB4926044.1"/>
    <property type="molecule type" value="Genomic_DNA"/>
</dbReference>
<dbReference type="AlphaFoldDB" id="A0A7W7R6B7"/>
<keyword evidence="4" id="KW-1185">Reference proteome</keyword>
<sequence length="77" mass="8486">MSEKHNPYDHDPAEADWGKSPFSGEGSGNCVLSARFSNGDIWLGDDKDLTRPHLAFRRDEWAAVVAAIEAGDPRFTP</sequence>
<dbReference type="Pfam" id="PF04149">
    <property type="entry name" value="DUF397"/>
    <property type="match status" value="1"/>
</dbReference>
<feature type="compositionally biased region" description="Basic and acidic residues" evidence="1">
    <location>
        <begin position="1"/>
        <end position="17"/>
    </location>
</feature>
<dbReference type="Proteomes" id="UP000540506">
    <property type="component" value="Unassembled WGS sequence"/>
</dbReference>
<organism evidence="3 4">
    <name type="scientific">Kitasatospora kifunensis</name>
    <name type="common">Streptomyces kifunensis</name>
    <dbReference type="NCBI Taxonomy" id="58351"/>
    <lineage>
        <taxon>Bacteria</taxon>
        <taxon>Bacillati</taxon>
        <taxon>Actinomycetota</taxon>
        <taxon>Actinomycetes</taxon>
        <taxon>Kitasatosporales</taxon>
        <taxon>Streptomycetaceae</taxon>
        <taxon>Kitasatospora</taxon>
    </lineage>
</organism>
<protein>
    <recommendedName>
        <fullName evidence="2">DUF397 domain-containing protein</fullName>
    </recommendedName>
</protein>
<feature type="domain" description="DUF397" evidence="2">
    <location>
        <begin position="15"/>
        <end position="68"/>
    </location>
</feature>
<comment type="caution">
    <text evidence="3">The sequence shown here is derived from an EMBL/GenBank/DDBJ whole genome shotgun (WGS) entry which is preliminary data.</text>
</comment>
<reference evidence="3 4" key="1">
    <citation type="submission" date="2020-08" db="EMBL/GenBank/DDBJ databases">
        <title>Sequencing the genomes of 1000 actinobacteria strains.</title>
        <authorList>
            <person name="Klenk H.-P."/>
        </authorList>
    </citation>
    <scope>NUCLEOTIDE SEQUENCE [LARGE SCALE GENOMIC DNA]</scope>
    <source>
        <strain evidence="3 4">DSM 41654</strain>
    </source>
</reference>
<accession>A0A7W7R6B7</accession>
<proteinExistence type="predicted"/>